<keyword evidence="3" id="KW-0808">Transferase</keyword>
<dbReference type="RefSeq" id="WP_119116773.1">
    <property type="nucleotide sequence ID" value="NZ_QWVS01000015.1"/>
</dbReference>
<sequence>MANIEHGENRFFIETDGEKLAEITYVHSGDKQITVDHTYVSEKLRGQKIGNQLVEKVVEFARQENLKIVPECSFVVREFEKNKEYQDIIAK</sequence>
<evidence type="ECO:0000313" key="4">
    <source>
        <dbReference type="Proteomes" id="UP000266016"/>
    </source>
</evidence>
<dbReference type="Proteomes" id="UP000266016">
    <property type="component" value="Unassembled WGS sequence"/>
</dbReference>
<evidence type="ECO:0000259" key="2">
    <source>
        <dbReference type="PROSITE" id="PS51729"/>
    </source>
</evidence>
<accession>A0A398BA88</accession>
<dbReference type="Gene3D" id="3.40.630.30">
    <property type="match status" value="1"/>
</dbReference>
<organism evidence="3 4">
    <name type="scientific">Peribacillus asahii</name>
    <dbReference type="NCBI Taxonomy" id="228899"/>
    <lineage>
        <taxon>Bacteria</taxon>
        <taxon>Bacillati</taxon>
        <taxon>Bacillota</taxon>
        <taxon>Bacilli</taxon>
        <taxon>Bacillales</taxon>
        <taxon>Bacillaceae</taxon>
        <taxon>Peribacillus</taxon>
    </lineage>
</organism>
<dbReference type="CDD" id="cd04301">
    <property type="entry name" value="NAT_SF"/>
    <property type="match status" value="1"/>
</dbReference>
<dbReference type="PANTHER" id="PTHR31435">
    <property type="entry name" value="PROTEIN NATD1"/>
    <property type="match status" value="1"/>
</dbReference>
<name>A0A398BA88_9BACI</name>
<dbReference type="SUPFAM" id="SSF55729">
    <property type="entry name" value="Acyl-CoA N-acyltransferases (Nat)"/>
    <property type="match status" value="1"/>
</dbReference>
<evidence type="ECO:0000313" key="3">
    <source>
        <dbReference type="EMBL" id="RID86381.1"/>
    </source>
</evidence>
<proteinExistence type="predicted"/>
<feature type="domain" description="N-acetyltransferase" evidence="1">
    <location>
        <begin position="1"/>
        <end position="91"/>
    </location>
</feature>
<dbReference type="InterPro" id="IPR031165">
    <property type="entry name" value="GNAT_YJDJ"/>
</dbReference>
<dbReference type="InterPro" id="IPR000182">
    <property type="entry name" value="GNAT_dom"/>
</dbReference>
<dbReference type="InterPro" id="IPR016181">
    <property type="entry name" value="Acyl_CoA_acyltransferase"/>
</dbReference>
<gene>
    <name evidence="3" type="ORF">D1953_08600</name>
</gene>
<dbReference type="GO" id="GO:0016747">
    <property type="term" value="F:acyltransferase activity, transferring groups other than amino-acyl groups"/>
    <property type="evidence" value="ECO:0007669"/>
    <property type="project" value="InterPro"/>
</dbReference>
<feature type="domain" description="N-acetyltransferase" evidence="2">
    <location>
        <begin position="3"/>
        <end position="90"/>
    </location>
</feature>
<dbReference type="EMBL" id="QWVS01000015">
    <property type="protein sequence ID" value="RID86381.1"/>
    <property type="molecule type" value="Genomic_DNA"/>
</dbReference>
<dbReference type="PANTHER" id="PTHR31435:SF10">
    <property type="entry name" value="BSR4717 PROTEIN"/>
    <property type="match status" value="1"/>
</dbReference>
<comment type="caution">
    <text evidence="3">The sequence shown here is derived from an EMBL/GenBank/DDBJ whole genome shotgun (WGS) entry which is preliminary data.</text>
</comment>
<dbReference type="PROSITE" id="PS51186">
    <property type="entry name" value="GNAT"/>
    <property type="match status" value="1"/>
</dbReference>
<dbReference type="InterPro" id="IPR045057">
    <property type="entry name" value="Gcn5-rel_NAT"/>
</dbReference>
<dbReference type="Pfam" id="PF14542">
    <property type="entry name" value="Acetyltransf_CG"/>
    <property type="match status" value="1"/>
</dbReference>
<dbReference type="AlphaFoldDB" id="A0A398BA88"/>
<evidence type="ECO:0000259" key="1">
    <source>
        <dbReference type="PROSITE" id="PS51186"/>
    </source>
</evidence>
<reference evidence="3 4" key="1">
    <citation type="submission" date="2018-08" db="EMBL/GenBank/DDBJ databases">
        <title>Bacillus jemisoniae sp. nov., Bacillus chryseoplanitiae sp. nov., Bacillus resnikiae sp. nov., and Bacillus frankliniae sp. nov., isolated from Viking spacecraft and associated surfaces.</title>
        <authorList>
            <person name="Seuylemezian A."/>
            <person name="Vaishampayan P."/>
        </authorList>
    </citation>
    <scope>NUCLEOTIDE SEQUENCE [LARGE SCALE GENOMIC DNA]</scope>
    <source>
        <strain evidence="3 4">MA001</strain>
    </source>
</reference>
<keyword evidence="4" id="KW-1185">Reference proteome</keyword>
<dbReference type="PROSITE" id="PS51729">
    <property type="entry name" value="GNAT_YJDJ"/>
    <property type="match status" value="1"/>
</dbReference>
<protein>
    <submittedName>
        <fullName evidence="3">N-acetyltransferase</fullName>
    </submittedName>
</protein>